<feature type="transmembrane region" description="Helical" evidence="8">
    <location>
        <begin position="129"/>
        <end position="148"/>
    </location>
</feature>
<evidence type="ECO:0000256" key="5">
    <source>
        <dbReference type="ARBA" id="ARBA00022989"/>
    </source>
</evidence>
<name>F8FHM8_PAEMK</name>
<comment type="similarity">
    <text evidence="2">Belongs to the UPF0073 (Hly-III) family.</text>
</comment>
<keyword evidence="4 8" id="KW-0812">Transmembrane</keyword>
<dbReference type="InterPro" id="IPR004254">
    <property type="entry name" value="AdipoR/HlyIII-related"/>
</dbReference>
<gene>
    <name evidence="9" type="ordered locus">KNP414_03797</name>
</gene>
<dbReference type="PANTHER" id="PTHR20855:SF3">
    <property type="entry name" value="LD03007P"/>
    <property type="match status" value="1"/>
</dbReference>
<dbReference type="HOGENOM" id="CLU_051078_1_0_9"/>
<accession>F8FHM8</accession>
<dbReference type="PATRIC" id="fig|1036673.3.peg.3489"/>
<feature type="transmembrane region" description="Helical" evidence="8">
    <location>
        <begin position="160"/>
        <end position="179"/>
    </location>
</feature>
<dbReference type="Pfam" id="PF03006">
    <property type="entry name" value="HlyIII"/>
    <property type="match status" value="1"/>
</dbReference>
<feature type="binding site" evidence="7">
    <location>
        <position position="186"/>
    </location>
    <ligand>
        <name>Zn(2+)</name>
        <dbReference type="ChEBI" id="CHEBI:29105"/>
    </ligand>
</feature>
<feature type="binding site" evidence="7">
    <location>
        <position position="64"/>
    </location>
    <ligand>
        <name>Zn(2+)</name>
        <dbReference type="ChEBI" id="CHEBI:29105"/>
    </ligand>
</feature>
<keyword evidence="3" id="KW-1003">Cell membrane</keyword>
<keyword evidence="6 8" id="KW-0472">Membrane</keyword>
<comment type="subcellular location">
    <subcellularLocation>
        <location evidence="1">Cell membrane</location>
        <topology evidence="1">Multi-pass membrane protein</topology>
    </subcellularLocation>
</comment>
<dbReference type="NCBIfam" id="TIGR01065">
    <property type="entry name" value="hlyIII"/>
    <property type="match status" value="1"/>
</dbReference>
<feature type="transmembrane region" description="Helical" evidence="8">
    <location>
        <begin position="37"/>
        <end position="58"/>
    </location>
</feature>
<proteinExistence type="inferred from homology"/>
<reference evidence="9 10" key="2">
    <citation type="journal article" date="2013" name="Genome Announc.">
        <title>Genome Sequence of Growth-Improving Paenibacillus mucilaginosus Strain KNP414.</title>
        <authorList>
            <person name="Lu J.J."/>
            <person name="Wang J.F."/>
            <person name="Hu X.F."/>
        </authorList>
    </citation>
    <scope>NUCLEOTIDE SEQUENCE [LARGE SCALE GENOMIC DNA]</scope>
    <source>
        <strain evidence="9 10">KNP414</strain>
    </source>
</reference>
<evidence type="ECO:0000256" key="4">
    <source>
        <dbReference type="ARBA" id="ARBA00022692"/>
    </source>
</evidence>
<evidence type="ECO:0000313" key="10">
    <source>
        <dbReference type="Proteomes" id="UP000006620"/>
    </source>
</evidence>
<feature type="transmembrane region" description="Helical" evidence="8">
    <location>
        <begin position="78"/>
        <end position="99"/>
    </location>
</feature>
<evidence type="ECO:0000256" key="1">
    <source>
        <dbReference type="ARBA" id="ARBA00004651"/>
    </source>
</evidence>
<evidence type="ECO:0000313" key="9">
    <source>
        <dbReference type="EMBL" id="AEI42336.1"/>
    </source>
</evidence>
<protein>
    <submittedName>
        <fullName evidence="9">Channel protein, hemolysin III family</fullName>
    </submittedName>
</protein>
<keyword evidence="5 8" id="KW-1133">Transmembrane helix</keyword>
<dbReference type="GO" id="GO:0005886">
    <property type="term" value="C:plasma membrane"/>
    <property type="evidence" value="ECO:0007669"/>
    <property type="project" value="UniProtKB-SubCell"/>
</dbReference>
<reference evidence="10" key="1">
    <citation type="submission" date="2011-06" db="EMBL/GenBank/DDBJ databases">
        <title>Complete genome sequence of Paenibacillus mucilaginosus KNP414.</title>
        <authorList>
            <person name="Wang J."/>
            <person name="Hu S."/>
            <person name="Hu X."/>
            <person name="Zhang B."/>
            <person name="Dong D."/>
            <person name="Zhang S."/>
            <person name="Zhao K."/>
            <person name="Wu D."/>
        </authorList>
    </citation>
    <scope>NUCLEOTIDE SEQUENCE [LARGE SCALE GENOMIC DNA]</scope>
    <source>
        <strain evidence="10">KNP414</strain>
    </source>
</reference>
<evidence type="ECO:0000256" key="3">
    <source>
        <dbReference type="ARBA" id="ARBA00022475"/>
    </source>
</evidence>
<feature type="transmembrane region" description="Helical" evidence="8">
    <location>
        <begin position="105"/>
        <end position="122"/>
    </location>
</feature>
<evidence type="ECO:0000256" key="6">
    <source>
        <dbReference type="ARBA" id="ARBA00023136"/>
    </source>
</evidence>
<keyword evidence="7" id="KW-0862">Zinc</keyword>
<organism evidence="9 10">
    <name type="scientific">Paenibacillus mucilaginosus (strain KNP414)</name>
    <dbReference type="NCBI Taxonomy" id="1036673"/>
    <lineage>
        <taxon>Bacteria</taxon>
        <taxon>Bacillati</taxon>
        <taxon>Bacillota</taxon>
        <taxon>Bacilli</taxon>
        <taxon>Bacillales</taxon>
        <taxon>Paenibacillaceae</taxon>
        <taxon>Paenibacillus</taxon>
    </lineage>
</organism>
<dbReference type="GO" id="GO:0140911">
    <property type="term" value="F:pore-forming activity"/>
    <property type="evidence" value="ECO:0007669"/>
    <property type="project" value="InterPro"/>
</dbReference>
<feature type="binding site" evidence="7">
    <location>
        <position position="190"/>
    </location>
    <ligand>
        <name>Zn(2+)</name>
        <dbReference type="ChEBI" id="CHEBI:29105"/>
    </ligand>
</feature>
<dbReference type="KEGG" id="pms:KNP414_03797"/>
<keyword evidence="7" id="KW-0479">Metal-binding</keyword>
<dbReference type="Proteomes" id="UP000006620">
    <property type="component" value="Chromosome"/>
</dbReference>
<feature type="transmembrane region" description="Helical" evidence="8">
    <location>
        <begin position="191"/>
        <end position="211"/>
    </location>
</feature>
<evidence type="ECO:0000256" key="7">
    <source>
        <dbReference type="PIRSR" id="PIRSR604254-1"/>
    </source>
</evidence>
<evidence type="ECO:0000256" key="2">
    <source>
        <dbReference type="ARBA" id="ARBA00008488"/>
    </source>
</evidence>
<sequence>MDLTRLREERWNAWTHGIGAVLSAFGLVLLLQRAALFSHAAYTISSAVYGVSFTLLYLSSTLLHSARSAKWIERFERLDHAAIFIAIAGSYTPFLVYAFPGVPGYAMLSLVWTLAFTGIGLVRWIIRRFMPWGMIYYLVLGWLIVFLLGPLQDKLPPEGLAWLLAGGVLYSTGILFFVWRSLRYHHVIWHLFVLAGSGCHFITVYAFLAPLPGR</sequence>
<dbReference type="RefSeq" id="WP_013917493.1">
    <property type="nucleotide sequence ID" value="NC_015690.1"/>
</dbReference>
<dbReference type="AlphaFoldDB" id="F8FHM8"/>
<dbReference type="GO" id="GO:0046872">
    <property type="term" value="F:metal ion binding"/>
    <property type="evidence" value="ECO:0007669"/>
    <property type="project" value="UniProtKB-KW"/>
</dbReference>
<dbReference type="PANTHER" id="PTHR20855">
    <property type="entry name" value="ADIPOR/PROGESTIN RECEPTOR-RELATED"/>
    <property type="match status" value="1"/>
</dbReference>
<dbReference type="InterPro" id="IPR005744">
    <property type="entry name" value="Hy-lIII"/>
</dbReference>
<feature type="transmembrane region" description="Helical" evidence="8">
    <location>
        <begin position="12"/>
        <end position="31"/>
    </location>
</feature>
<evidence type="ECO:0000256" key="8">
    <source>
        <dbReference type="SAM" id="Phobius"/>
    </source>
</evidence>
<dbReference type="EMBL" id="CP002869">
    <property type="protein sequence ID" value="AEI42336.1"/>
    <property type="molecule type" value="Genomic_DNA"/>
</dbReference>